<accession>A0ABS3CE03</accession>
<dbReference type="Pfam" id="PF14534">
    <property type="entry name" value="DUF4440"/>
    <property type="match status" value="1"/>
</dbReference>
<feature type="domain" description="DUF4440" evidence="1">
    <location>
        <begin position="54"/>
        <end position="144"/>
    </location>
</feature>
<dbReference type="Proteomes" id="UP000664480">
    <property type="component" value="Unassembled WGS sequence"/>
</dbReference>
<evidence type="ECO:0000313" key="3">
    <source>
        <dbReference type="Proteomes" id="UP000664480"/>
    </source>
</evidence>
<name>A0ABS3CE03_9BACT</name>
<evidence type="ECO:0000313" key="2">
    <source>
        <dbReference type="EMBL" id="MBN7815337.1"/>
    </source>
</evidence>
<sequence>MKTAIATVYLLYLGVLGVQNERNPNFDEKSKQKELLNQYYQLNLKIFRKGSDMKDVEALFQLFTEDFTYTHQGYGGVYTREDLYNGYRRNLESGEYDGSIYDIRVFSLISGKDALAVSKRFVTKTNPDPPKETGEMTVFEFRNGKIYRITEYW</sequence>
<dbReference type="SUPFAM" id="SSF54427">
    <property type="entry name" value="NTF2-like"/>
    <property type="match status" value="1"/>
</dbReference>
<comment type="caution">
    <text evidence="2">The sequence shown here is derived from an EMBL/GenBank/DDBJ whole genome shotgun (WGS) entry which is preliminary data.</text>
</comment>
<dbReference type="EMBL" id="JAFKCU010000002">
    <property type="protein sequence ID" value="MBN7815337.1"/>
    <property type="molecule type" value="Genomic_DNA"/>
</dbReference>
<dbReference type="InterPro" id="IPR032710">
    <property type="entry name" value="NTF2-like_dom_sf"/>
</dbReference>
<protein>
    <submittedName>
        <fullName evidence="2">Nuclear transport factor 2 family protein</fullName>
    </submittedName>
</protein>
<proteinExistence type="predicted"/>
<dbReference type="InterPro" id="IPR027843">
    <property type="entry name" value="DUF4440"/>
</dbReference>
<dbReference type="RefSeq" id="WP_206586018.1">
    <property type="nucleotide sequence ID" value="NZ_JAFKCU010000002.1"/>
</dbReference>
<gene>
    <name evidence="2" type="ORF">J0A69_07860</name>
</gene>
<keyword evidence="3" id="KW-1185">Reference proteome</keyword>
<dbReference type="Gene3D" id="3.10.450.50">
    <property type="match status" value="1"/>
</dbReference>
<evidence type="ECO:0000259" key="1">
    <source>
        <dbReference type="Pfam" id="PF14534"/>
    </source>
</evidence>
<reference evidence="2 3" key="1">
    <citation type="submission" date="2021-03" db="EMBL/GenBank/DDBJ databases">
        <title>novel species isolated from a fishpond in China.</title>
        <authorList>
            <person name="Lu H."/>
            <person name="Cai Z."/>
        </authorList>
    </citation>
    <scope>NUCLEOTIDE SEQUENCE [LARGE SCALE GENOMIC DNA]</scope>
    <source>
        <strain evidence="2 3">YJ13C</strain>
    </source>
</reference>
<organism evidence="2 3">
    <name type="scientific">Algoriphagus pacificus</name>
    <dbReference type="NCBI Taxonomy" id="2811234"/>
    <lineage>
        <taxon>Bacteria</taxon>
        <taxon>Pseudomonadati</taxon>
        <taxon>Bacteroidota</taxon>
        <taxon>Cytophagia</taxon>
        <taxon>Cytophagales</taxon>
        <taxon>Cyclobacteriaceae</taxon>
        <taxon>Algoriphagus</taxon>
    </lineage>
</organism>